<reference evidence="1 2" key="1">
    <citation type="submission" date="2017-10" db="EMBL/GenBank/DDBJ databases">
        <title>Two draft genome sequences of Pusillimonas sp. strains isolated from a nitrate- and radionuclide-contaminated groundwater in Russia.</title>
        <authorList>
            <person name="Grouzdev D.S."/>
            <person name="Tourova T.P."/>
            <person name="Goeva M.A."/>
            <person name="Babich T.L."/>
            <person name="Sokolova D.S."/>
            <person name="Abdullin R."/>
            <person name="Poltaraus A.B."/>
            <person name="Toshchakov S.V."/>
            <person name="Nazina T.N."/>
        </authorList>
    </citation>
    <scope>NUCLEOTIDE SEQUENCE [LARGE SCALE GENOMIC DNA]</scope>
    <source>
        <strain evidence="1 2">JR1/69-3-13</strain>
    </source>
</reference>
<dbReference type="AlphaFoldDB" id="A0A2N4U7V8"/>
<sequence length="130" mass="14955">MVMLCMLGSLCRDVTNKINCARIQGNVQAFSGRVELWPLSAFFKPHRWLECRVGPMKYNDMGTLALFDTFFASPDLVWVEMNREVVELAPAIRVRHGLRSSYFRRDNAANVYCKRSLLYLSGHRAKAHSE</sequence>
<keyword evidence="2" id="KW-1185">Reference proteome</keyword>
<dbReference type="Proteomes" id="UP000234190">
    <property type="component" value="Unassembled WGS sequence"/>
</dbReference>
<gene>
    <name evidence="1" type="ORF">CR159_05800</name>
</gene>
<proteinExistence type="predicted"/>
<name>A0A2N4U7V8_9BURK</name>
<evidence type="ECO:0000313" key="1">
    <source>
        <dbReference type="EMBL" id="PLC51104.1"/>
    </source>
</evidence>
<comment type="caution">
    <text evidence="1">The sequence shown here is derived from an EMBL/GenBank/DDBJ whole genome shotgun (WGS) entry which is preliminary data.</text>
</comment>
<accession>A0A2N4U7V8</accession>
<protein>
    <submittedName>
        <fullName evidence="1">Uncharacterized protein</fullName>
    </submittedName>
</protein>
<organism evidence="1 2">
    <name type="scientific">Pollutimonas subterranea</name>
    <dbReference type="NCBI Taxonomy" id="2045210"/>
    <lineage>
        <taxon>Bacteria</taxon>
        <taxon>Pseudomonadati</taxon>
        <taxon>Pseudomonadota</taxon>
        <taxon>Betaproteobacteria</taxon>
        <taxon>Burkholderiales</taxon>
        <taxon>Alcaligenaceae</taxon>
        <taxon>Pollutimonas</taxon>
    </lineage>
</organism>
<dbReference type="EMBL" id="PDNW01000003">
    <property type="protein sequence ID" value="PLC51104.1"/>
    <property type="molecule type" value="Genomic_DNA"/>
</dbReference>
<evidence type="ECO:0000313" key="2">
    <source>
        <dbReference type="Proteomes" id="UP000234190"/>
    </source>
</evidence>